<keyword evidence="3" id="KW-1185">Reference proteome</keyword>
<feature type="region of interest" description="Disordered" evidence="1">
    <location>
        <begin position="270"/>
        <end position="302"/>
    </location>
</feature>
<protein>
    <recommendedName>
        <fullName evidence="4">EF-hand domain-containing protein</fullName>
    </recommendedName>
</protein>
<feature type="region of interest" description="Disordered" evidence="1">
    <location>
        <begin position="129"/>
        <end position="170"/>
    </location>
</feature>
<gene>
    <name evidence="2" type="ORF">ADEAN_000772500</name>
</gene>
<organism evidence="2 3">
    <name type="scientific">Angomonas deanei</name>
    <dbReference type="NCBI Taxonomy" id="59799"/>
    <lineage>
        <taxon>Eukaryota</taxon>
        <taxon>Discoba</taxon>
        <taxon>Euglenozoa</taxon>
        <taxon>Kinetoplastea</taxon>
        <taxon>Metakinetoplastina</taxon>
        <taxon>Trypanosomatida</taxon>
        <taxon>Trypanosomatidae</taxon>
        <taxon>Strigomonadinae</taxon>
        <taxon>Angomonas</taxon>
    </lineage>
</organism>
<evidence type="ECO:0008006" key="4">
    <source>
        <dbReference type="Google" id="ProtNLM"/>
    </source>
</evidence>
<feature type="compositionally biased region" description="Low complexity" evidence="1">
    <location>
        <begin position="151"/>
        <end position="167"/>
    </location>
</feature>
<dbReference type="EMBL" id="LR877160">
    <property type="protein sequence ID" value="CAD2220210.1"/>
    <property type="molecule type" value="Genomic_DNA"/>
</dbReference>
<name>A0A7G2CK08_9TRYP</name>
<dbReference type="AlphaFoldDB" id="A0A7G2CK08"/>
<dbReference type="Proteomes" id="UP000515908">
    <property type="component" value="Chromosome 16"/>
</dbReference>
<dbReference type="VEuPathDB" id="TriTrypDB:ADEAN_000772500"/>
<evidence type="ECO:0000313" key="2">
    <source>
        <dbReference type="EMBL" id="CAD2220210.1"/>
    </source>
</evidence>
<evidence type="ECO:0000256" key="1">
    <source>
        <dbReference type="SAM" id="MobiDB-lite"/>
    </source>
</evidence>
<reference evidence="2 3" key="1">
    <citation type="submission" date="2020-08" db="EMBL/GenBank/DDBJ databases">
        <authorList>
            <person name="Newling K."/>
            <person name="Davey J."/>
            <person name="Forrester S."/>
        </authorList>
    </citation>
    <scope>NUCLEOTIDE SEQUENCE [LARGE SCALE GENOMIC DNA]</scope>
    <source>
        <strain evidence="3">Crithidia deanei Carvalho (ATCC PRA-265)</strain>
    </source>
</reference>
<proteinExistence type="predicted"/>
<evidence type="ECO:0000313" key="3">
    <source>
        <dbReference type="Proteomes" id="UP000515908"/>
    </source>
</evidence>
<feature type="compositionally biased region" description="Low complexity" evidence="1">
    <location>
        <begin position="276"/>
        <end position="286"/>
    </location>
</feature>
<sequence>MNFGVFCHWVNNHRDQMKEKMFGLNFKEYIDAVLYFRTYDNTYENCIPREVFLELCVTPQEGKAMASTTTRALELLHDVLGEGGGDVTLDQYLRMIQYIRENNLQKYYNPNASTSDYCAFLGVPLGSPRHPARRPGRDNLSLPPLNNGRLSSPSSPFNYSTSNPNTTAPAGMAPLPPNVANNNNTNNGSGNNVMNMSGSGTLNTSFPSAGNTALPPLSARGHHTNHALTPKPEDLVYSGGRSTVNNNHNNSNIYGKATYVTAGRVRRTASADYDNESTSTSTETTTVGGGRKKKKEKECSVM</sequence>
<accession>A0A7G2CK08</accession>